<evidence type="ECO:0000256" key="1">
    <source>
        <dbReference type="SAM" id="Phobius"/>
    </source>
</evidence>
<dbReference type="RefSeq" id="WP_379696170.1">
    <property type="nucleotide sequence ID" value="NZ_JBHSXH010000015.1"/>
</dbReference>
<accession>A0ABD5TYM7</accession>
<feature type="transmembrane region" description="Helical" evidence="1">
    <location>
        <begin position="12"/>
        <end position="29"/>
    </location>
</feature>
<feature type="transmembrane region" description="Helical" evidence="1">
    <location>
        <begin position="64"/>
        <end position="85"/>
    </location>
</feature>
<reference evidence="2 3" key="1">
    <citation type="journal article" date="2019" name="Int. J. Syst. Evol. Microbiol.">
        <title>The Global Catalogue of Microorganisms (GCM) 10K type strain sequencing project: providing services to taxonomists for standard genome sequencing and annotation.</title>
        <authorList>
            <consortium name="The Broad Institute Genomics Platform"/>
            <consortium name="The Broad Institute Genome Sequencing Center for Infectious Disease"/>
            <person name="Wu L."/>
            <person name="Ma J."/>
        </authorList>
    </citation>
    <scope>NUCLEOTIDE SEQUENCE [LARGE SCALE GENOMIC DNA]</scope>
    <source>
        <strain evidence="2 3">YIM 94188</strain>
    </source>
</reference>
<proteinExistence type="predicted"/>
<dbReference type="AlphaFoldDB" id="A0ABD5TYM7"/>
<evidence type="ECO:0000313" key="2">
    <source>
        <dbReference type="EMBL" id="MFC6825698.1"/>
    </source>
</evidence>
<sequence length="101" mass="11236">MIAPPSESVLAHQFGLFVGFGLLVAGLWLRMTDRRYPFVFQALYFLLGLAFMGIFARLLIASPFWSASAVVFSLGLVLIVMSAGFTRIVDHYAEDIPHDKL</sequence>
<dbReference type="Proteomes" id="UP001596408">
    <property type="component" value="Unassembled WGS sequence"/>
</dbReference>
<keyword evidence="1" id="KW-0812">Transmembrane</keyword>
<gene>
    <name evidence="2" type="ORF">ACFQEV_11950</name>
</gene>
<keyword evidence="3" id="KW-1185">Reference proteome</keyword>
<keyword evidence="1" id="KW-0472">Membrane</keyword>
<dbReference type="EMBL" id="JBHSXH010000015">
    <property type="protein sequence ID" value="MFC6825698.1"/>
    <property type="molecule type" value="Genomic_DNA"/>
</dbReference>
<evidence type="ECO:0000313" key="3">
    <source>
        <dbReference type="Proteomes" id="UP001596408"/>
    </source>
</evidence>
<keyword evidence="1" id="KW-1133">Transmembrane helix</keyword>
<comment type="caution">
    <text evidence="2">The sequence shown here is derived from an EMBL/GenBank/DDBJ whole genome shotgun (WGS) entry which is preliminary data.</text>
</comment>
<organism evidence="2 3">
    <name type="scientific">Halopelagius fulvigenes</name>
    <dbReference type="NCBI Taxonomy" id="1198324"/>
    <lineage>
        <taxon>Archaea</taxon>
        <taxon>Methanobacteriati</taxon>
        <taxon>Methanobacteriota</taxon>
        <taxon>Stenosarchaea group</taxon>
        <taxon>Halobacteria</taxon>
        <taxon>Halobacteriales</taxon>
        <taxon>Haloferacaceae</taxon>
    </lineage>
</organism>
<protein>
    <submittedName>
        <fullName evidence="2">Uncharacterized protein</fullName>
    </submittedName>
</protein>
<name>A0ABD5TYM7_9EURY</name>
<feature type="transmembrane region" description="Helical" evidence="1">
    <location>
        <begin position="36"/>
        <end position="58"/>
    </location>
</feature>